<dbReference type="AlphaFoldDB" id="A0A816MK57"/>
<dbReference type="EMBL" id="HG994371">
    <property type="protein sequence ID" value="CAF1974586.1"/>
    <property type="molecule type" value="Genomic_DNA"/>
</dbReference>
<organism evidence="2">
    <name type="scientific">Brassica napus</name>
    <name type="common">Rape</name>
    <dbReference type="NCBI Taxonomy" id="3708"/>
    <lineage>
        <taxon>Eukaryota</taxon>
        <taxon>Viridiplantae</taxon>
        <taxon>Streptophyta</taxon>
        <taxon>Embryophyta</taxon>
        <taxon>Tracheophyta</taxon>
        <taxon>Spermatophyta</taxon>
        <taxon>Magnoliopsida</taxon>
        <taxon>eudicotyledons</taxon>
        <taxon>Gunneridae</taxon>
        <taxon>Pentapetalae</taxon>
        <taxon>rosids</taxon>
        <taxon>malvids</taxon>
        <taxon>Brassicales</taxon>
        <taxon>Brassicaceae</taxon>
        <taxon>Brassiceae</taxon>
        <taxon>Brassica</taxon>
    </lineage>
</organism>
<gene>
    <name evidence="2" type="ORF">DARMORV10_C07P18760.1</name>
</gene>
<proteinExistence type="predicted"/>
<dbReference type="Proteomes" id="UP001295469">
    <property type="component" value="Chromosome C07"/>
</dbReference>
<feature type="compositionally biased region" description="Basic and acidic residues" evidence="1">
    <location>
        <begin position="44"/>
        <end position="60"/>
    </location>
</feature>
<feature type="region of interest" description="Disordered" evidence="1">
    <location>
        <begin position="1"/>
        <end position="63"/>
    </location>
</feature>
<reference evidence="2" key="1">
    <citation type="submission" date="2021-01" db="EMBL/GenBank/DDBJ databases">
        <authorList>
            <consortium name="Genoscope - CEA"/>
            <person name="William W."/>
        </authorList>
    </citation>
    <scope>NUCLEOTIDE SEQUENCE</scope>
</reference>
<name>A0A816MK57_BRANA</name>
<evidence type="ECO:0000313" key="2">
    <source>
        <dbReference type="EMBL" id="CAF1974586.1"/>
    </source>
</evidence>
<accession>A0A816MK57</accession>
<feature type="non-terminal residue" evidence="2">
    <location>
        <position position="1"/>
    </location>
</feature>
<protein>
    <submittedName>
        <fullName evidence="2">(rape) hypothetical protein</fullName>
    </submittedName>
</protein>
<evidence type="ECO:0000256" key="1">
    <source>
        <dbReference type="SAM" id="MobiDB-lite"/>
    </source>
</evidence>
<sequence>YTAPSPLEEHGRTLRPCGTFLPRREGGAQKTKKKTNLFQQPDLTPDRDHHLFARPKETPHRPHLYASPELRVLLCRI</sequence>